<keyword evidence="12" id="KW-0256">Endoplasmic reticulum</keyword>
<keyword evidence="7" id="KW-0121">Carboxypeptidase</keyword>
<keyword evidence="16" id="KW-0865">Zymogen</keyword>
<dbReference type="RefSeq" id="WP_252585591.1">
    <property type="nucleotide sequence ID" value="NZ_JAMWYS010000003.1"/>
</dbReference>
<keyword evidence="17" id="KW-0325">Glycoprotein</keyword>
<dbReference type="GO" id="GO:0046872">
    <property type="term" value="F:metal ion binding"/>
    <property type="evidence" value="ECO:0007669"/>
    <property type="project" value="UniProtKB-KW"/>
</dbReference>
<dbReference type="Proteomes" id="UP001155182">
    <property type="component" value="Unassembled WGS sequence"/>
</dbReference>
<dbReference type="Gene3D" id="3.40.630.10">
    <property type="entry name" value="Zn peptidases"/>
    <property type="match status" value="1"/>
</dbReference>
<name>A0A9X2EZF6_9SPHI</name>
<organism evidence="23 24">
    <name type="scientific">Solitalea agri</name>
    <dbReference type="NCBI Taxonomy" id="2953739"/>
    <lineage>
        <taxon>Bacteria</taxon>
        <taxon>Pseudomonadati</taxon>
        <taxon>Bacteroidota</taxon>
        <taxon>Sphingobacteriia</taxon>
        <taxon>Sphingobacteriales</taxon>
        <taxon>Sphingobacteriaceae</taxon>
        <taxon>Solitalea</taxon>
    </lineage>
</organism>
<keyword evidence="24" id="KW-1185">Reference proteome</keyword>
<evidence type="ECO:0000256" key="7">
    <source>
        <dbReference type="ARBA" id="ARBA00022645"/>
    </source>
</evidence>
<dbReference type="GO" id="GO:0004180">
    <property type="term" value="F:carboxypeptidase activity"/>
    <property type="evidence" value="ECO:0007669"/>
    <property type="project" value="UniProtKB-KW"/>
</dbReference>
<dbReference type="SUPFAM" id="SSF53187">
    <property type="entry name" value="Zn-dependent exopeptidases"/>
    <property type="match status" value="1"/>
</dbReference>
<dbReference type="InterPro" id="IPR007484">
    <property type="entry name" value="Peptidase_M28"/>
</dbReference>
<dbReference type="GO" id="GO:0070573">
    <property type="term" value="F:metallodipeptidase activity"/>
    <property type="evidence" value="ECO:0007669"/>
    <property type="project" value="InterPro"/>
</dbReference>
<evidence type="ECO:0000256" key="13">
    <source>
        <dbReference type="ARBA" id="ARBA00022833"/>
    </source>
</evidence>
<dbReference type="GO" id="GO:0005576">
    <property type="term" value="C:extracellular region"/>
    <property type="evidence" value="ECO:0007669"/>
    <property type="project" value="UniProtKB-SubCell"/>
</dbReference>
<evidence type="ECO:0000256" key="16">
    <source>
        <dbReference type="ARBA" id="ARBA00023145"/>
    </source>
</evidence>
<keyword evidence="13" id="KW-0862">Zinc</keyword>
<evidence type="ECO:0000256" key="18">
    <source>
        <dbReference type="ARBA" id="ARBA00023228"/>
    </source>
</evidence>
<keyword evidence="6" id="KW-0964">Secreted</keyword>
<proteinExistence type="predicted"/>
<evidence type="ECO:0000256" key="10">
    <source>
        <dbReference type="ARBA" id="ARBA00022729"/>
    </source>
</evidence>
<dbReference type="EMBL" id="JAMWYS010000003">
    <property type="protein sequence ID" value="MCO4291381.1"/>
    <property type="molecule type" value="Genomic_DNA"/>
</dbReference>
<dbReference type="Gene3D" id="3.50.30.30">
    <property type="match status" value="1"/>
</dbReference>
<protein>
    <recommendedName>
        <fullName evidence="5">Carboxypeptidase Q</fullName>
    </recommendedName>
    <alternativeName>
        <fullName evidence="20">Plasma glutamate carboxypeptidase</fullName>
    </alternativeName>
</protein>
<evidence type="ECO:0000256" key="19">
    <source>
        <dbReference type="ARBA" id="ARBA00025833"/>
    </source>
</evidence>
<evidence type="ECO:0000256" key="17">
    <source>
        <dbReference type="ARBA" id="ARBA00023180"/>
    </source>
</evidence>
<evidence type="ECO:0000313" key="24">
    <source>
        <dbReference type="Proteomes" id="UP001155182"/>
    </source>
</evidence>
<evidence type="ECO:0000256" key="8">
    <source>
        <dbReference type="ARBA" id="ARBA00022670"/>
    </source>
</evidence>
<dbReference type="GO" id="GO:0005764">
    <property type="term" value="C:lysosome"/>
    <property type="evidence" value="ECO:0007669"/>
    <property type="project" value="UniProtKB-SubCell"/>
</dbReference>
<feature type="signal peptide" evidence="21">
    <location>
        <begin position="1"/>
        <end position="21"/>
    </location>
</feature>
<sequence length="523" mass="58439">MKRVYKLTLFLFVAGLSTAFAQDEKVDLEVIDKIRNEGMNNSKVMDIAFYLTDVSGPRLSNSTGLKNAQNWAVESFKQWGLTNPHKEEWGEFGRGWEIEKSYIAMTKPYYQVMIGSPKAWTTGTNKQIKGNVMLVKIKSDSDFVKYAGQLKGKIVMMDVPSTIKIGFEADAKRYTDEDLAKMASYSDENPAAKDTYSPKMIQEYRARAAMANKFREFCLNEKAALIISYGRGNTGTYFTSNGASYAVDAKPTLPEMEVSAEHYQRMIRLLNANIPVELEIDTKTRFVQDDLKGYNVIAEIPGTDPVLKDEVVMLGAHLDSWFAATGATDNAAGSAVVMEAVRIIKSLDLKPKRTIRIALWSSEEQGLFGSRGYVKQHFGDKTTMALLPEHEKLSAYYNLDNGTGKIRGIYTQGNKTIVPIFTKWLEPFANLGASTVTLSNTGGTDHLSYDALGLPGFQFIQDEMDYNTRTHHTNMDTYDRLSAEDLKQASIIMAAFVYNTAVREAKIPRKELPKAQEKATGSK</sequence>
<evidence type="ECO:0000256" key="3">
    <source>
        <dbReference type="ARBA" id="ARBA00004555"/>
    </source>
</evidence>
<gene>
    <name evidence="23" type="ORF">NF867_00710</name>
</gene>
<keyword evidence="15" id="KW-0482">Metalloprotease</keyword>
<dbReference type="PANTHER" id="PTHR12053">
    <property type="entry name" value="PROTEASE FAMILY M28 PLASMA GLUTAMATE CARBOXYPEPTIDASE-RELATED"/>
    <property type="match status" value="1"/>
</dbReference>
<evidence type="ECO:0000256" key="12">
    <source>
        <dbReference type="ARBA" id="ARBA00022824"/>
    </source>
</evidence>
<comment type="subcellular location">
    <subcellularLocation>
        <location evidence="1">Endoplasmic reticulum</location>
    </subcellularLocation>
    <subcellularLocation>
        <location evidence="3">Golgi apparatus</location>
    </subcellularLocation>
    <subcellularLocation>
        <location evidence="2">Lysosome</location>
    </subcellularLocation>
    <subcellularLocation>
        <location evidence="4">Secreted</location>
    </subcellularLocation>
</comment>
<accession>A0A9X2EZF6</accession>
<dbReference type="InterPro" id="IPR039866">
    <property type="entry name" value="CPQ"/>
</dbReference>
<dbReference type="GO" id="GO:0006508">
    <property type="term" value="P:proteolysis"/>
    <property type="evidence" value="ECO:0007669"/>
    <property type="project" value="UniProtKB-KW"/>
</dbReference>
<dbReference type="PANTHER" id="PTHR12053:SF3">
    <property type="entry name" value="CARBOXYPEPTIDASE Q"/>
    <property type="match status" value="1"/>
</dbReference>
<evidence type="ECO:0000256" key="1">
    <source>
        <dbReference type="ARBA" id="ARBA00004240"/>
    </source>
</evidence>
<keyword evidence="11" id="KW-0378">Hydrolase</keyword>
<evidence type="ECO:0000256" key="15">
    <source>
        <dbReference type="ARBA" id="ARBA00023049"/>
    </source>
</evidence>
<comment type="caution">
    <text evidence="23">The sequence shown here is derived from an EMBL/GenBank/DDBJ whole genome shotgun (WGS) entry which is preliminary data.</text>
</comment>
<evidence type="ECO:0000256" key="6">
    <source>
        <dbReference type="ARBA" id="ARBA00022525"/>
    </source>
</evidence>
<evidence type="ECO:0000313" key="23">
    <source>
        <dbReference type="EMBL" id="MCO4291381.1"/>
    </source>
</evidence>
<feature type="domain" description="Peptidase M28" evidence="22">
    <location>
        <begin position="295"/>
        <end position="497"/>
    </location>
</feature>
<evidence type="ECO:0000256" key="21">
    <source>
        <dbReference type="SAM" id="SignalP"/>
    </source>
</evidence>
<keyword evidence="18" id="KW-0458">Lysosome</keyword>
<keyword evidence="9" id="KW-0479">Metal-binding</keyword>
<dbReference type="AlphaFoldDB" id="A0A9X2EZF6"/>
<evidence type="ECO:0000256" key="2">
    <source>
        <dbReference type="ARBA" id="ARBA00004371"/>
    </source>
</evidence>
<reference evidence="23" key="1">
    <citation type="submission" date="2022-06" db="EMBL/GenBank/DDBJ databases">
        <title>Solitalea sp. MAHUQ-68 isolated from rhizospheric soil.</title>
        <authorList>
            <person name="Huq M.A."/>
        </authorList>
    </citation>
    <scope>NUCLEOTIDE SEQUENCE</scope>
    <source>
        <strain evidence="23">MAHUQ-68</strain>
    </source>
</reference>
<feature type="chain" id="PRO_5040818777" description="Carboxypeptidase Q" evidence="21">
    <location>
        <begin position="22"/>
        <end position="523"/>
    </location>
</feature>
<keyword evidence="10 21" id="KW-0732">Signal</keyword>
<comment type="subunit">
    <text evidence="19">Homodimer. The monomeric form is inactive while the homodimer is active.</text>
</comment>
<evidence type="ECO:0000259" key="22">
    <source>
        <dbReference type="Pfam" id="PF04389"/>
    </source>
</evidence>
<dbReference type="Pfam" id="PF04389">
    <property type="entry name" value="Peptidase_M28"/>
    <property type="match status" value="1"/>
</dbReference>
<evidence type="ECO:0000256" key="9">
    <source>
        <dbReference type="ARBA" id="ARBA00022723"/>
    </source>
</evidence>
<dbReference type="CDD" id="cd08015">
    <property type="entry name" value="M28_like"/>
    <property type="match status" value="1"/>
</dbReference>
<evidence type="ECO:0000256" key="14">
    <source>
        <dbReference type="ARBA" id="ARBA00023034"/>
    </source>
</evidence>
<evidence type="ECO:0000256" key="20">
    <source>
        <dbReference type="ARBA" id="ARBA00033328"/>
    </source>
</evidence>
<keyword evidence="14" id="KW-0333">Golgi apparatus</keyword>
<evidence type="ECO:0000256" key="5">
    <source>
        <dbReference type="ARBA" id="ARBA00014116"/>
    </source>
</evidence>
<evidence type="ECO:0000256" key="4">
    <source>
        <dbReference type="ARBA" id="ARBA00004613"/>
    </source>
</evidence>
<evidence type="ECO:0000256" key="11">
    <source>
        <dbReference type="ARBA" id="ARBA00022801"/>
    </source>
</evidence>
<keyword evidence="8" id="KW-0645">Protease</keyword>